<dbReference type="EMBL" id="JAGSOH010000015">
    <property type="protein sequence ID" value="MBR7826284.1"/>
    <property type="molecule type" value="Genomic_DNA"/>
</dbReference>
<keyword evidence="3" id="KW-0378">Hydrolase</keyword>
<reference evidence="8" key="1">
    <citation type="submission" date="2021-04" db="EMBL/GenBank/DDBJ databases">
        <title>Genome based classification of Actinospica acidithermotolerans sp. nov., an actinobacterium isolated from an Indonesian hot spring.</title>
        <authorList>
            <person name="Kusuma A.B."/>
            <person name="Putra K.E."/>
            <person name="Nafisah S."/>
            <person name="Loh J."/>
            <person name="Nouioui I."/>
            <person name="Goodfellow M."/>
        </authorList>
    </citation>
    <scope>NUCLEOTIDE SEQUENCE</scope>
    <source>
        <strain evidence="8">MGRD01-02</strain>
    </source>
</reference>
<feature type="signal peptide" evidence="6">
    <location>
        <begin position="1"/>
        <end position="36"/>
    </location>
</feature>
<dbReference type="PROSITE" id="PS51935">
    <property type="entry name" value="NLPC_P60"/>
    <property type="match status" value="1"/>
</dbReference>
<feature type="coiled-coil region" evidence="5">
    <location>
        <begin position="53"/>
        <end position="94"/>
    </location>
</feature>
<comment type="caution">
    <text evidence="8">The sequence shown here is derived from an EMBL/GenBank/DDBJ whole genome shotgun (WGS) entry which is preliminary data.</text>
</comment>
<evidence type="ECO:0000256" key="6">
    <source>
        <dbReference type="SAM" id="SignalP"/>
    </source>
</evidence>
<evidence type="ECO:0000256" key="5">
    <source>
        <dbReference type="SAM" id="Coils"/>
    </source>
</evidence>
<accession>A0A941EC32</accession>
<dbReference type="InterPro" id="IPR038765">
    <property type="entry name" value="Papain-like_cys_pep_sf"/>
</dbReference>
<feature type="chain" id="PRO_5037097851" evidence="6">
    <location>
        <begin position="37"/>
        <end position="337"/>
    </location>
</feature>
<dbReference type="GO" id="GO:0008234">
    <property type="term" value="F:cysteine-type peptidase activity"/>
    <property type="evidence" value="ECO:0007669"/>
    <property type="project" value="UniProtKB-KW"/>
</dbReference>
<evidence type="ECO:0000256" key="1">
    <source>
        <dbReference type="ARBA" id="ARBA00007074"/>
    </source>
</evidence>
<protein>
    <submittedName>
        <fullName evidence="8">C40 family peptidase</fullName>
    </submittedName>
</protein>
<evidence type="ECO:0000313" key="9">
    <source>
        <dbReference type="Proteomes" id="UP000676325"/>
    </source>
</evidence>
<dbReference type="RefSeq" id="WP_212517433.1">
    <property type="nucleotide sequence ID" value="NZ_JAGSOH010000015.1"/>
</dbReference>
<dbReference type="Proteomes" id="UP000676325">
    <property type="component" value="Unassembled WGS sequence"/>
</dbReference>
<evidence type="ECO:0000313" key="8">
    <source>
        <dbReference type="EMBL" id="MBR7826284.1"/>
    </source>
</evidence>
<name>A0A941EC32_9ACTN</name>
<dbReference type="InterPro" id="IPR051202">
    <property type="entry name" value="Peptidase_C40"/>
</dbReference>
<sequence>MPSHRAPKLSPRKASAVALVGVAAGSTLLMQGSAHAETLSQAKADYNTKMQQSEVATEAYNAANEQAATLQAKVNSLQAQISTATAEMSSLQRTMGLQAAQQYENAGMSSTLELALESSPETYLNKALASNEISQKEAQLLKQLATDKAQIAADQKLAQTELAQQQAAVATAQKQKTAALAAASQAKSVISTLSAAQQATITSGGGSTTNTVKVVASNSRAATAVAYAESKLGDSYVYAASGPSTFDCSGLTMAAWAAAGVTLPHNAAEQMSVTQSVSESQAQPGDLVFFYDGPGYVGHVGIYLGNGMLIDAPHTGAWVREISLSNIGMQVAGFGRV</sequence>
<feature type="domain" description="NlpC/P60" evidence="7">
    <location>
        <begin position="218"/>
        <end position="337"/>
    </location>
</feature>
<keyword evidence="9" id="KW-1185">Reference proteome</keyword>
<dbReference type="GO" id="GO:0006508">
    <property type="term" value="P:proteolysis"/>
    <property type="evidence" value="ECO:0007669"/>
    <property type="project" value="UniProtKB-KW"/>
</dbReference>
<proteinExistence type="inferred from homology"/>
<comment type="similarity">
    <text evidence="1">Belongs to the peptidase C40 family.</text>
</comment>
<dbReference type="Gene3D" id="3.90.1720.10">
    <property type="entry name" value="endopeptidase domain like (from Nostoc punctiforme)"/>
    <property type="match status" value="1"/>
</dbReference>
<dbReference type="InterPro" id="IPR000064">
    <property type="entry name" value="NLP_P60_dom"/>
</dbReference>
<evidence type="ECO:0000256" key="4">
    <source>
        <dbReference type="ARBA" id="ARBA00022807"/>
    </source>
</evidence>
<dbReference type="PANTHER" id="PTHR47053:SF1">
    <property type="entry name" value="MUREIN DD-ENDOPEPTIDASE MEPH-RELATED"/>
    <property type="match status" value="1"/>
</dbReference>
<dbReference type="SUPFAM" id="SSF54001">
    <property type="entry name" value="Cysteine proteinases"/>
    <property type="match status" value="1"/>
</dbReference>
<keyword evidence="5" id="KW-0175">Coiled coil</keyword>
<dbReference type="AlphaFoldDB" id="A0A941EC32"/>
<dbReference type="PANTHER" id="PTHR47053">
    <property type="entry name" value="MUREIN DD-ENDOPEPTIDASE MEPH-RELATED"/>
    <property type="match status" value="1"/>
</dbReference>
<evidence type="ECO:0000259" key="7">
    <source>
        <dbReference type="PROSITE" id="PS51935"/>
    </source>
</evidence>
<keyword evidence="4" id="KW-0788">Thiol protease</keyword>
<dbReference type="Pfam" id="PF00877">
    <property type="entry name" value="NLPC_P60"/>
    <property type="match status" value="1"/>
</dbReference>
<gene>
    <name evidence="8" type="ORF">KDK95_08230</name>
</gene>
<organism evidence="8 9">
    <name type="scientific">Actinospica acidithermotolerans</name>
    <dbReference type="NCBI Taxonomy" id="2828514"/>
    <lineage>
        <taxon>Bacteria</taxon>
        <taxon>Bacillati</taxon>
        <taxon>Actinomycetota</taxon>
        <taxon>Actinomycetes</taxon>
        <taxon>Catenulisporales</taxon>
        <taxon>Actinospicaceae</taxon>
        <taxon>Actinospica</taxon>
    </lineage>
</organism>
<keyword evidence="6" id="KW-0732">Signal</keyword>
<evidence type="ECO:0000256" key="3">
    <source>
        <dbReference type="ARBA" id="ARBA00022801"/>
    </source>
</evidence>
<keyword evidence="2" id="KW-0645">Protease</keyword>
<evidence type="ECO:0000256" key="2">
    <source>
        <dbReference type="ARBA" id="ARBA00022670"/>
    </source>
</evidence>